<keyword evidence="4" id="KW-1185">Reference proteome</keyword>
<protein>
    <submittedName>
        <fullName evidence="3">GIY-YIG nuclease family protein</fullName>
    </submittedName>
</protein>
<feature type="domain" description="GIY-YIG" evidence="2">
    <location>
        <begin position="1"/>
        <end position="77"/>
    </location>
</feature>
<dbReference type="InterPro" id="IPR000305">
    <property type="entry name" value="GIY-YIG_endonuc"/>
</dbReference>
<dbReference type="OrthoDB" id="287318at2"/>
<dbReference type="Pfam" id="PF01541">
    <property type="entry name" value="GIY-YIG"/>
    <property type="match status" value="1"/>
</dbReference>
<dbReference type="InterPro" id="IPR050190">
    <property type="entry name" value="UPF0213_domain"/>
</dbReference>
<evidence type="ECO:0000313" key="4">
    <source>
        <dbReference type="Proteomes" id="UP000284605"/>
    </source>
</evidence>
<dbReference type="Proteomes" id="UP000284605">
    <property type="component" value="Unassembled WGS sequence"/>
</dbReference>
<dbReference type="PROSITE" id="PS50164">
    <property type="entry name" value="GIY_YIG"/>
    <property type="match status" value="1"/>
</dbReference>
<sequence length="95" mass="11192">MAGWVYILASKHYGTLYTGVTSDLVGRAYTHRAKIVKGFTTRYQIGLLVWFEGHDTIETAIVREKQIKEWRRDWKVRLIEESNPGWLDLYDTICR</sequence>
<comment type="similarity">
    <text evidence="1">Belongs to the UPF0213 family.</text>
</comment>
<comment type="caution">
    <text evidence="3">The sequence shown here is derived from an EMBL/GenBank/DDBJ whole genome shotgun (WGS) entry which is preliminary data.</text>
</comment>
<dbReference type="EMBL" id="QYUK01000011">
    <property type="protein sequence ID" value="RJF87214.1"/>
    <property type="molecule type" value="Genomic_DNA"/>
</dbReference>
<name>A0A418WB60_9PROT</name>
<evidence type="ECO:0000259" key="2">
    <source>
        <dbReference type="PROSITE" id="PS50164"/>
    </source>
</evidence>
<dbReference type="CDD" id="cd10448">
    <property type="entry name" value="GIY-YIG_unchar_3"/>
    <property type="match status" value="1"/>
</dbReference>
<proteinExistence type="inferred from homology"/>
<dbReference type="InterPro" id="IPR035901">
    <property type="entry name" value="GIY-YIG_endonuc_sf"/>
</dbReference>
<gene>
    <name evidence="3" type="ORF">D3874_09385</name>
</gene>
<dbReference type="Gene3D" id="3.40.1440.10">
    <property type="entry name" value="GIY-YIG endonuclease"/>
    <property type="match status" value="1"/>
</dbReference>
<dbReference type="SUPFAM" id="SSF82771">
    <property type="entry name" value="GIY-YIG endonuclease"/>
    <property type="match status" value="1"/>
</dbReference>
<dbReference type="AlphaFoldDB" id="A0A418WB60"/>
<dbReference type="PANTHER" id="PTHR34477">
    <property type="entry name" value="UPF0213 PROTEIN YHBQ"/>
    <property type="match status" value="1"/>
</dbReference>
<dbReference type="RefSeq" id="WP_119777856.1">
    <property type="nucleotide sequence ID" value="NZ_QYUK01000011.1"/>
</dbReference>
<dbReference type="PANTHER" id="PTHR34477:SF5">
    <property type="entry name" value="BSL5627 PROTEIN"/>
    <property type="match status" value="1"/>
</dbReference>
<accession>A0A418WB60</accession>
<evidence type="ECO:0000313" key="3">
    <source>
        <dbReference type="EMBL" id="RJF87214.1"/>
    </source>
</evidence>
<reference evidence="3 4" key="1">
    <citation type="submission" date="2018-09" db="EMBL/GenBank/DDBJ databases">
        <authorList>
            <person name="Zhu H."/>
        </authorList>
    </citation>
    <scope>NUCLEOTIDE SEQUENCE [LARGE SCALE GENOMIC DNA]</scope>
    <source>
        <strain evidence="3 4">K1W22B-8</strain>
    </source>
</reference>
<organism evidence="3 4">
    <name type="scientific">Oleomonas cavernae</name>
    <dbReference type="NCBI Taxonomy" id="2320859"/>
    <lineage>
        <taxon>Bacteria</taxon>
        <taxon>Pseudomonadati</taxon>
        <taxon>Pseudomonadota</taxon>
        <taxon>Alphaproteobacteria</taxon>
        <taxon>Acetobacterales</taxon>
        <taxon>Acetobacteraceae</taxon>
        <taxon>Oleomonas</taxon>
    </lineage>
</organism>
<evidence type="ECO:0000256" key="1">
    <source>
        <dbReference type="ARBA" id="ARBA00007435"/>
    </source>
</evidence>